<accession>A0A975XA72</accession>
<sequence>MSVLVDTSVWVGHFRHRNEALVSLMEADQVLTHPMIVAELACGTPPSPRAQTLGDIGLLQPARQATLAEVIALVERERLYGLGCGLVDVTLLASTLITPGARLWTLDQRLGELSVRFGVGYRARLH</sequence>
<dbReference type="Proteomes" id="UP000256780">
    <property type="component" value="Chromosome CBM2587_b"/>
</dbReference>
<protein>
    <submittedName>
        <fullName evidence="1">Toxin of a toxin/antitoxin system, PIN domain</fullName>
    </submittedName>
</protein>
<dbReference type="AlphaFoldDB" id="A0A975XA72"/>
<evidence type="ECO:0000313" key="1">
    <source>
        <dbReference type="EMBL" id="SOY63400.1"/>
    </source>
</evidence>
<reference evidence="1 2" key="1">
    <citation type="submission" date="2018-01" db="EMBL/GenBank/DDBJ databases">
        <authorList>
            <person name="Clerissi C."/>
        </authorList>
    </citation>
    <scope>NUCLEOTIDE SEQUENCE [LARGE SCALE GENOMIC DNA]</scope>
    <source>
        <strain evidence="1">Cupriavidus sp. LMG 19464</strain>
    </source>
</reference>
<dbReference type="OrthoDB" id="329172at2"/>
<organism evidence="1 2">
    <name type="scientific">Cupriavidus taiwanensis</name>
    <dbReference type="NCBI Taxonomy" id="164546"/>
    <lineage>
        <taxon>Bacteria</taxon>
        <taxon>Pseudomonadati</taxon>
        <taxon>Pseudomonadota</taxon>
        <taxon>Betaproteobacteria</taxon>
        <taxon>Burkholderiales</taxon>
        <taxon>Burkholderiaceae</taxon>
        <taxon>Cupriavidus</taxon>
    </lineage>
</organism>
<dbReference type="SUPFAM" id="SSF88723">
    <property type="entry name" value="PIN domain-like"/>
    <property type="match status" value="1"/>
</dbReference>
<dbReference type="InterPro" id="IPR029060">
    <property type="entry name" value="PIN-like_dom_sf"/>
</dbReference>
<name>A0A975XA72_9BURK</name>
<gene>
    <name evidence="1" type="ORF">CBM2587_B60412</name>
</gene>
<dbReference type="EMBL" id="OFSQ01000035">
    <property type="protein sequence ID" value="SOY63400.1"/>
    <property type="molecule type" value="Genomic_DNA"/>
</dbReference>
<evidence type="ECO:0000313" key="2">
    <source>
        <dbReference type="Proteomes" id="UP000256780"/>
    </source>
</evidence>
<dbReference type="Gene3D" id="3.40.50.1010">
    <property type="entry name" value="5'-nuclease"/>
    <property type="match status" value="1"/>
</dbReference>
<dbReference type="RefSeq" id="WP_116358558.1">
    <property type="nucleotide sequence ID" value="NZ_LT976854.1"/>
</dbReference>
<comment type="caution">
    <text evidence="1">The sequence shown here is derived from an EMBL/GenBank/DDBJ whole genome shotgun (WGS) entry which is preliminary data.</text>
</comment>
<proteinExistence type="predicted"/>